<dbReference type="RefSeq" id="WP_136538079.1">
    <property type="nucleotide sequence ID" value="NZ_STGU01000001.1"/>
</dbReference>
<gene>
    <name evidence="5" type="ORF">FAA86_01700</name>
</gene>
<dbReference type="InterPro" id="IPR036390">
    <property type="entry name" value="WH_DNA-bd_sf"/>
</dbReference>
<evidence type="ECO:0000256" key="2">
    <source>
        <dbReference type="ARBA" id="ARBA00023125"/>
    </source>
</evidence>
<keyword evidence="3" id="KW-0804">Transcription</keyword>
<dbReference type="EMBL" id="STGU01000001">
    <property type="protein sequence ID" value="THV39106.1"/>
    <property type="molecule type" value="Genomic_DNA"/>
</dbReference>
<comment type="caution">
    <text evidence="5">The sequence shown here is derived from an EMBL/GenBank/DDBJ whole genome shotgun (WGS) entry which is preliminary data.</text>
</comment>
<evidence type="ECO:0000256" key="1">
    <source>
        <dbReference type="ARBA" id="ARBA00023015"/>
    </source>
</evidence>
<evidence type="ECO:0000259" key="4">
    <source>
        <dbReference type="PROSITE" id="PS51118"/>
    </source>
</evidence>
<keyword evidence="2" id="KW-0238">DNA-binding</keyword>
<dbReference type="AlphaFoldDB" id="A0A4V6T6N2"/>
<protein>
    <submittedName>
        <fullName evidence="5">Helix-turn-helix transcriptional regulator</fullName>
    </submittedName>
</protein>
<evidence type="ECO:0000313" key="5">
    <source>
        <dbReference type="EMBL" id="THV39106.1"/>
    </source>
</evidence>
<proteinExistence type="predicted"/>
<dbReference type="InterPro" id="IPR036388">
    <property type="entry name" value="WH-like_DNA-bd_sf"/>
</dbReference>
<reference evidence="5 6" key="1">
    <citation type="submission" date="2019-04" db="EMBL/GenBank/DDBJ databases">
        <title>genome sequence of strain W3.</title>
        <authorList>
            <person name="Gao J."/>
            <person name="Sun J."/>
        </authorList>
    </citation>
    <scope>NUCLEOTIDE SEQUENCE [LARGE SCALE GENOMIC DNA]</scope>
    <source>
        <strain evidence="5 6">W3</strain>
    </source>
</reference>
<organism evidence="5 6">
    <name type="scientific">Rhizobium rosettiformans W3</name>
    <dbReference type="NCBI Taxonomy" id="538378"/>
    <lineage>
        <taxon>Bacteria</taxon>
        <taxon>Pseudomonadati</taxon>
        <taxon>Pseudomonadota</taxon>
        <taxon>Alphaproteobacteria</taxon>
        <taxon>Hyphomicrobiales</taxon>
        <taxon>Rhizobiaceae</taxon>
        <taxon>Rhizobium/Agrobacterium group</taxon>
        <taxon>Rhizobium</taxon>
    </lineage>
</organism>
<keyword evidence="1" id="KW-0805">Transcription regulation</keyword>
<dbReference type="PANTHER" id="PTHR33204:SF39">
    <property type="entry name" value="TRANSCRIPTIONAL REGULATORY PROTEIN"/>
    <property type="match status" value="1"/>
</dbReference>
<dbReference type="GO" id="GO:0003677">
    <property type="term" value="F:DNA binding"/>
    <property type="evidence" value="ECO:0007669"/>
    <property type="project" value="UniProtKB-KW"/>
</dbReference>
<dbReference type="PANTHER" id="PTHR33204">
    <property type="entry name" value="TRANSCRIPTIONAL REGULATOR, MARR FAMILY"/>
    <property type="match status" value="1"/>
</dbReference>
<sequence length="131" mass="14853">MCDNYDPNKCQTVSEMLARLGDKWTVLVIMMLGDGPQRFSDLKRSVVGISQRMLTLTLRALERDGIVERTVHPTVPPKVEYALTDLGRSFGEPIRALGGWVFTHHERIQSARAEFDRRNEIDTGNKLIKLG</sequence>
<dbReference type="InterPro" id="IPR002577">
    <property type="entry name" value="HTH_HxlR"/>
</dbReference>
<feature type="domain" description="HTH hxlR-type" evidence="4">
    <location>
        <begin position="10"/>
        <end position="109"/>
    </location>
</feature>
<dbReference type="Gene3D" id="1.10.10.10">
    <property type="entry name" value="Winged helix-like DNA-binding domain superfamily/Winged helix DNA-binding domain"/>
    <property type="match status" value="1"/>
</dbReference>
<evidence type="ECO:0000256" key="3">
    <source>
        <dbReference type="ARBA" id="ARBA00023163"/>
    </source>
</evidence>
<name>A0A4V6T6N2_9HYPH</name>
<evidence type="ECO:0000313" key="6">
    <source>
        <dbReference type="Proteomes" id="UP000307378"/>
    </source>
</evidence>
<dbReference type="Pfam" id="PF01638">
    <property type="entry name" value="HxlR"/>
    <property type="match status" value="1"/>
</dbReference>
<dbReference type="Proteomes" id="UP000307378">
    <property type="component" value="Unassembled WGS sequence"/>
</dbReference>
<dbReference type="PROSITE" id="PS51118">
    <property type="entry name" value="HTH_HXLR"/>
    <property type="match status" value="1"/>
</dbReference>
<accession>A0A4V6T6N2</accession>
<dbReference type="SUPFAM" id="SSF46785">
    <property type="entry name" value="Winged helix' DNA-binding domain"/>
    <property type="match status" value="1"/>
</dbReference>